<organism evidence="3 4">
    <name type="scientific">Lactuca sativa</name>
    <name type="common">Garden lettuce</name>
    <dbReference type="NCBI Taxonomy" id="4236"/>
    <lineage>
        <taxon>Eukaryota</taxon>
        <taxon>Viridiplantae</taxon>
        <taxon>Streptophyta</taxon>
        <taxon>Embryophyta</taxon>
        <taxon>Tracheophyta</taxon>
        <taxon>Spermatophyta</taxon>
        <taxon>Magnoliopsida</taxon>
        <taxon>eudicotyledons</taxon>
        <taxon>Gunneridae</taxon>
        <taxon>Pentapetalae</taxon>
        <taxon>asterids</taxon>
        <taxon>campanulids</taxon>
        <taxon>Asterales</taxon>
        <taxon>Asteraceae</taxon>
        <taxon>Cichorioideae</taxon>
        <taxon>Cichorieae</taxon>
        <taxon>Lactucinae</taxon>
        <taxon>Lactuca</taxon>
    </lineage>
</organism>
<evidence type="ECO:0000256" key="1">
    <source>
        <dbReference type="SAM" id="MobiDB-lite"/>
    </source>
</evidence>
<comment type="caution">
    <text evidence="3">The sequence shown here is derived from an EMBL/GenBank/DDBJ whole genome shotgun (WGS) entry which is preliminary data.</text>
</comment>
<evidence type="ECO:0000313" key="4">
    <source>
        <dbReference type="Proteomes" id="UP000235145"/>
    </source>
</evidence>
<name>A0A9R1WJH3_LACSA</name>
<dbReference type="InterPro" id="IPR025476">
    <property type="entry name" value="Helitron_helicase-like"/>
</dbReference>
<reference evidence="3 4" key="1">
    <citation type="journal article" date="2017" name="Nat. Commun.">
        <title>Genome assembly with in vitro proximity ligation data and whole-genome triplication in lettuce.</title>
        <authorList>
            <person name="Reyes-Chin-Wo S."/>
            <person name="Wang Z."/>
            <person name="Yang X."/>
            <person name="Kozik A."/>
            <person name="Arikit S."/>
            <person name="Song C."/>
            <person name="Xia L."/>
            <person name="Froenicke L."/>
            <person name="Lavelle D.O."/>
            <person name="Truco M.J."/>
            <person name="Xia R."/>
            <person name="Zhu S."/>
            <person name="Xu C."/>
            <person name="Xu H."/>
            <person name="Xu X."/>
            <person name="Cox K."/>
            <person name="Korf I."/>
            <person name="Meyers B.C."/>
            <person name="Michelmore R.W."/>
        </authorList>
    </citation>
    <scope>NUCLEOTIDE SEQUENCE [LARGE SCALE GENOMIC DNA]</scope>
    <source>
        <strain evidence="4">cv. Salinas</strain>
        <tissue evidence="3">Seedlings</tissue>
    </source>
</reference>
<feature type="region of interest" description="Disordered" evidence="1">
    <location>
        <begin position="261"/>
        <end position="299"/>
    </location>
</feature>
<evidence type="ECO:0000313" key="3">
    <source>
        <dbReference type="EMBL" id="KAJ0226355.1"/>
    </source>
</evidence>
<dbReference type="PANTHER" id="PTHR45786">
    <property type="entry name" value="DNA BINDING PROTEIN-LIKE"/>
    <property type="match status" value="1"/>
</dbReference>
<dbReference type="EMBL" id="NBSK02000001">
    <property type="protein sequence ID" value="KAJ0226355.1"/>
    <property type="molecule type" value="Genomic_DNA"/>
</dbReference>
<dbReference type="Pfam" id="PF14214">
    <property type="entry name" value="Helitron_like_N"/>
    <property type="match status" value="1"/>
</dbReference>
<protein>
    <recommendedName>
        <fullName evidence="2">Helitron helicase-like domain-containing protein</fullName>
    </recommendedName>
</protein>
<accession>A0A9R1WJH3</accession>
<feature type="region of interest" description="Disordered" evidence="1">
    <location>
        <begin position="205"/>
        <end position="241"/>
    </location>
</feature>
<dbReference type="PANTHER" id="PTHR45786:SF66">
    <property type="entry name" value="HOOK MOTIF PROTEIN, PUTATIVE-RELATED"/>
    <property type="match status" value="1"/>
</dbReference>
<sequence>MRMIEYTMDFTSAKERRRLRKLYLDNRRFKKYLPYQTVILHLPQHLLTIPKTVIYSSVNFFSNVFGHRQHLKSSYNKISQYHCSSFQSTSNINYMTPLSNISNALSNNPYKGPTSSSKQFSPGVHNLKRKSAHISPIRMFDLTTDYERKNDFSSAKEKRKLSKLYLDIRKYKNKSTISNGQSSSATPHVNTSLNGDVFNRRQHLNSSKKLTHTSSQKENITSDKTPQYHSTTLPSPSNLNFRSPLSNISNAIYSSQHNVPTHLSSNRRFSSSSNSKKSSNFSTATHNQNSSRVHNSKRKSAHISPIPIFGLTRDDNINGGDIIQPTHVGISTSYLDHGDQNVVCELCHAKLWKDESSRGNKTGDKIFSLCCGYGKVELPPLKEPPQSYKQLYLEINSKSKYFMKNIRRYNSMFSFTSMGGKVDSSINKGNAPYIFRLSGQIIIVSVAFSLRMDVNQDFPSCTYMIPKMKHQIDRNVSEYLKLMLDSNNELVKCYRMVRDVFNSNPRADLKLRIIGKRKHDGRTYNLPTASEVAALIVGDIGDFIDNRDIVVQTSSGALRRISELHPSYLALQYPLLFPYGDDGYRVDIPHRGVTSSSNSKRSNTTMREFFAYRIQDRDNYFSLILNSRRLFQQFLVDGYTMIESERLYYLRKQQKVLRCESYAKLRKFQDQGNKNISELGQRVILPSSFTGGARYMMQNYLDAMSLCKWFGYPDFFITFTCNPKWPEVRRFLKDTTLNPEDRPDILCRLFNIKLDALIKDLCENAIFGMVQAVVYTIKFQKRGLPHSHICLFMQPDYKLPTVEHIHQFISAEIPDINQDHALYKLVKEFMIHGPCGAQNVNCPCMVDNKCSKNFPKNFSEHTSIDQNGFPVYRRKNDGSFVEKSGVQLDNRNVVPYNKYLLKRYQAHINVEWCNQGSSIKYLFKYINKGPDRATVGFVQSNNDCDKDDTVDEIKEYYDCRYLSACEASWRIYGYDVHYRHPSVMRLPFHLPNQQQVIYGADDDIYNVLNKPSVASSMFTSWMECNKVYKQAKKLTYVEFLTKFVWKLDLKTWKPREVGYSIGRIHSLSPNLGETYFLRILLNKVKGPKSFEEIRMVNGEICPSFRDACYALGLLDDDKEYIEAIKEASQSGSGYYLRFLFVIMLLSHSLSSPDVVWENTWEYLSDGILYTQQQRLKSPGLSLNEDQIKNLTLFEIEQILLRNNSSLKNLTRMPLPDVDYVSSSNNRLISEELDYDIPNLKNEFEWLYIALTSEQRNIFDDIMTAINNNEGGVFFVYGYGRTGFGCEPLEARNFWCLLSEDQQRKDY</sequence>
<dbReference type="Proteomes" id="UP000235145">
    <property type="component" value="Unassembled WGS sequence"/>
</dbReference>
<feature type="domain" description="Helitron helicase-like" evidence="2">
    <location>
        <begin position="609"/>
        <end position="789"/>
    </location>
</feature>
<keyword evidence="4" id="KW-1185">Reference proteome</keyword>
<proteinExistence type="predicted"/>
<feature type="compositionally biased region" description="Polar residues" evidence="1">
    <location>
        <begin position="283"/>
        <end position="293"/>
    </location>
</feature>
<gene>
    <name evidence="3" type="ORF">LSAT_V11C100011280</name>
</gene>
<feature type="compositionally biased region" description="Low complexity" evidence="1">
    <location>
        <begin position="264"/>
        <end position="282"/>
    </location>
</feature>
<evidence type="ECO:0000259" key="2">
    <source>
        <dbReference type="Pfam" id="PF14214"/>
    </source>
</evidence>